<dbReference type="SUPFAM" id="SSF53137">
    <property type="entry name" value="Translational machinery components"/>
    <property type="match status" value="1"/>
</dbReference>
<keyword evidence="12" id="KW-1185">Reference proteome</keyword>
<accession>A0A127BAQ1</accession>
<dbReference type="GeneID" id="28491761"/>
<name>A0A127BAQ1_9EURY</name>
<dbReference type="RefSeq" id="WP_068323258.1">
    <property type="nucleotide sequence ID" value="NZ_CP010835.1"/>
</dbReference>
<dbReference type="EMBL" id="JARRIG010000001">
    <property type="protein sequence ID" value="MFA4803697.1"/>
    <property type="molecule type" value="Genomic_DNA"/>
</dbReference>
<reference evidence="10 12" key="3">
    <citation type="submission" date="2023-03" db="EMBL/GenBank/DDBJ databases">
        <title>Speciation in Pyrococcus: adaptation to high temperature as a mechanism.</title>
        <authorList>
            <person name="Gu J."/>
        </authorList>
    </citation>
    <scope>NUCLEOTIDE SEQUENCE [LARGE SCALE GENOMIC DNA]</scope>
    <source>
        <strain evidence="10 12">LMOA34</strain>
    </source>
</reference>
<comment type="similarity">
    <text evidence="1 8">Belongs to the universal ribosomal protein uL18 family.</text>
</comment>
<organism evidence="9 11">
    <name type="scientific">Pyrococcus kukulkanii</name>
    <dbReference type="NCBI Taxonomy" id="1609559"/>
    <lineage>
        <taxon>Archaea</taxon>
        <taxon>Methanobacteriati</taxon>
        <taxon>Methanobacteriota</taxon>
        <taxon>Thermococci</taxon>
        <taxon>Thermococcales</taxon>
        <taxon>Thermococcaceae</taxon>
        <taxon>Pyrococcus</taxon>
    </lineage>
</organism>
<comment type="subunit">
    <text evidence="7 8">Part of the 50S ribosomal subunit. Contacts the 5S and 23S rRNAs.</text>
</comment>
<dbReference type="NCBIfam" id="NF006342">
    <property type="entry name" value="PRK08569.1"/>
    <property type="match status" value="1"/>
</dbReference>
<evidence type="ECO:0000313" key="9">
    <source>
        <dbReference type="EMBL" id="AMM54420.1"/>
    </source>
</evidence>
<dbReference type="InterPro" id="IPR057267">
    <property type="entry name" value="Rbsml_uL18_arch"/>
</dbReference>
<dbReference type="GO" id="GO:0003735">
    <property type="term" value="F:structural constituent of ribosome"/>
    <property type="evidence" value="ECO:0007669"/>
    <property type="project" value="InterPro"/>
</dbReference>
<dbReference type="GO" id="GO:0008097">
    <property type="term" value="F:5S rRNA binding"/>
    <property type="evidence" value="ECO:0007669"/>
    <property type="project" value="InterPro"/>
</dbReference>
<dbReference type="Pfam" id="PF17144">
    <property type="entry name" value="Ribosomal_L5e"/>
    <property type="match status" value="2"/>
</dbReference>
<dbReference type="CDD" id="cd00432">
    <property type="entry name" value="Ribosomal_L18_L5e"/>
    <property type="match status" value="1"/>
</dbReference>
<evidence type="ECO:0000256" key="6">
    <source>
        <dbReference type="ARBA" id="ARBA00035197"/>
    </source>
</evidence>
<evidence type="ECO:0000313" key="10">
    <source>
        <dbReference type="EMBL" id="MFA4803697.1"/>
    </source>
</evidence>
<dbReference type="InterPro" id="IPR005485">
    <property type="entry name" value="Rbsml_uL18_euk_arch"/>
</dbReference>
<dbReference type="GO" id="GO:0022625">
    <property type="term" value="C:cytosolic large ribosomal subunit"/>
    <property type="evidence" value="ECO:0007669"/>
    <property type="project" value="TreeGrafter"/>
</dbReference>
<evidence type="ECO:0000256" key="5">
    <source>
        <dbReference type="ARBA" id="ARBA00023274"/>
    </source>
</evidence>
<dbReference type="STRING" id="1609559.TQ32_07955"/>
<dbReference type="GO" id="GO:0000027">
    <property type="term" value="P:ribosomal large subunit assembly"/>
    <property type="evidence" value="ECO:0007669"/>
    <property type="project" value="TreeGrafter"/>
</dbReference>
<keyword evidence="4 8" id="KW-0689">Ribosomal protein</keyword>
<dbReference type="GO" id="GO:0006412">
    <property type="term" value="P:translation"/>
    <property type="evidence" value="ECO:0007669"/>
    <property type="project" value="UniProtKB-UniRule"/>
</dbReference>
<evidence type="ECO:0000256" key="7">
    <source>
        <dbReference type="ARBA" id="ARBA00064038"/>
    </source>
</evidence>
<keyword evidence="3 8" id="KW-0694">RNA-binding</keyword>
<comment type="function">
    <text evidence="8">This is one of the proteins that bind and probably mediate the attachment of the 5S RNA into the large ribosomal subunit, where it forms part of the central protuberance.</text>
</comment>
<dbReference type="Gene3D" id="3.30.420.100">
    <property type="match status" value="1"/>
</dbReference>
<evidence type="ECO:0000256" key="3">
    <source>
        <dbReference type="ARBA" id="ARBA00022884"/>
    </source>
</evidence>
<dbReference type="OrthoDB" id="8644at2157"/>
<evidence type="ECO:0000313" key="12">
    <source>
        <dbReference type="Proteomes" id="UP001571980"/>
    </source>
</evidence>
<dbReference type="HAMAP" id="MF_01337_A">
    <property type="entry name" value="Ribosomal_uL18_A"/>
    <property type="match status" value="1"/>
</dbReference>
<evidence type="ECO:0000256" key="2">
    <source>
        <dbReference type="ARBA" id="ARBA00022730"/>
    </source>
</evidence>
<dbReference type="Proteomes" id="UP001571980">
    <property type="component" value="Unassembled WGS sequence"/>
</dbReference>
<protein>
    <recommendedName>
        <fullName evidence="6 8">Large ribosomal subunit protein uL18</fullName>
    </recommendedName>
</protein>
<evidence type="ECO:0000256" key="4">
    <source>
        <dbReference type="ARBA" id="ARBA00022980"/>
    </source>
</evidence>
<reference evidence="11" key="1">
    <citation type="submission" date="2015-02" db="EMBL/GenBank/DDBJ databases">
        <title>Pyrococcus kukulkanii sp. nov., a novel hyperthermophilic archaeon isolated from a deep-sea hydrothermal vent at the Guaymas Basin.</title>
        <authorList>
            <person name="Oger P.M."/>
            <person name="Callac N."/>
            <person name="Jebbar M."/>
            <person name="Godfroy A."/>
        </authorList>
    </citation>
    <scope>NUCLEOTIDE SEQUENCE [LARGE SCALE GENOMIC DNA]</scope>
    <source>
        <strain evidence="11">NCB100</strain>
    </source>
</reference>
<proteinExistence type="inferred from homology"/>
<evidence type="ECO:0000256" key="8">
    <source>
        <dbReference type="HAMAP-Rule" id="MF_01337"/>
    </source>
</evidence>
<sequence>MAHGPRYRVPFRRRREGKTNYRKRLKLLKSGKPRLVVRKSLNHHIAQIIVYDPKGDRTLVSAHTRELIRDFGWKGHCGNTPSAYLLGLLIGYKAKKAGIEEAILDIGLHPPVRGSSVFAVLKGAVDAGLNVPHSPEIFPEDYRIRGEHIANYAKMLKEQDEERFRRQFGGYLEKGLDPEKLPEHFEEVKARIIEKFEGEGARE</sequence>
<dbReference type="AlphaFoldDB" id="A0A127BAQ1"/>
<evidence type="ECO:0000313" key="11">
    <source>
        <dbReference type="Proteomes" id="UP000070587"/>
    </source>
</evidence>
<dbReference type="KEGG" id="pyc:TQ32_07955"/>
<dbReference type="PATRIC" id="fig|1609559.3.peg.1662"/>
<reference evidence="9 11" key="2">
    <citation type="journal article" date="2016" name="Int. J. Syst. Evol. Microbiol.">
        <title>Pyrococcus kukulkanii sp. nov., a hyperthermophilic, piezophilic archaeon isolated from a deep-sea hydrothermal vent.</title>
        <authorList>
            <person name="Callac N."/>
            <person name="Oger P."/>
            <person name="Lesongeur F."/>
            <person name="Rattray J.E."/>
            <person name="Vannier P."/>
            <person name="Michoud G."/>
            <person name="Beauverger M."/>
            <person name="Gayet N."/>
            <person name="Rouxel O."/>
            <person name="Jebbar M."/>
            <person name="Godfroy A."/>
        </authorList>
    </citation>
    <scope>NUCLEOTIDE SEQUENCE [LARGE SCALE GENOMIC DNA]</scope>
    <source>
        <strain evidence="9 11">NCB100</strain>
    </source>
</reference>
<keyword evidence="2 8" id="KW-0699">rRNA-binding</keyword>
<dbReference type="PRINTS" id="PR00058">
    <property type="entry name" value="RIBOSOMALL5"/>
</dbReference>
<keyword evidence="5 8" id="KW-0687">Ribonucleoprotein</keyword>
<evidence type="ECO:0000256" key="1">
    <source>
        <dbReference type="ARBA" id="ARBA00007116"/>
    </source>
</evidence>
<dbReference type="Proteomes" id="UP000070587">
    <property type="component" value="Chromosome"/>
</dbReference>
<dbReference type="PANTHER" id="PTHR23410">
    <property type="entry name" value="RIBOSOMAL PROTEIN L5-RELATED"/>
    <property type="match status" value="1"/>
</dbReference>
<dbReference type="InterPro" id="IPR057268">
    <property type="entry name" value="Ribosomal_L18"/>
</dbReference>
<dbReference type="EMBL" id="CP010835">
    <property type="protein sequence ID" value="AMM54420.1"/>
    <property type="molecule type" value="Genomic_DNA"/>
</dbReference>
<gene>
    <name evidence="8" type="primary">rpl18</name>
    <name evidence="10" type="ORF">P8X34_02895</name>
    <name evidence="9" type="ORF">TQ32_07955</name>
</gene>
<dbReference type="FunFam" id="3.30.420.100:FF:000008">
    <property type="entry name" value="50S ribosomal protein L18"/>
    <property type="match status" value="1"/>
</dbReference>
<dbReference type="PANTHER" id="PTHR23410:SF12">
    <property type="entry name" value="LARGE RIBOSOMAL SUBUNIT PROTEIN UL18"/>
    <property type="match status" value="1"/>
</dbReference>